<dbReference type="PANTHER" id="PTHR13932:SF5">
    <property type="entry name" value="RADICAL S-ADENOSYL METHIONINE DOMAIN-CONTAINING PROTEIN 1, MITOCHONDRIAL"/>
    <property type="match status" value="1"/>
</dbReference>
<dbReference type="GO" id="GO:0006779">
    <property type="term" value="P:porphyrin-containing compound biosynthetic process"/>
    <property type="evidence" value="ECO:0007669"/>
    <property type="project" value="TreeGrafter"/>
</dbReference>
<reference evidence="1 2" key="1">
    <citation type="submission" date="2018-06" db="EMBL/GenBank/DDBJ databases">
        <authorList>
            <consortium name="Pathogen Informatics"/>
            <person name="Doyle S."/>
        </authorList>
    </citation>
    <scope>NUCLEOTIDE SEQUENCE [LARGE SCALE GENOMIC DNA]</scope>
    <source>
        <strain evidence="1 2">NCTC5908</strain>
    </source>
</reference>
<accession>A0A336N8E2</accession>
<protein>
    <submittedName>
        <fullName evidence="1">HemN family oxidoreductase</fullName>
    </submittedName>
</protein>
<proteinExistence type="predicted"/>
<dbReference type="InterPro" id="IPR058240">
    <property type="entry name" value="rSAM_sf"/>
</dbReference>
<dbReference type="GO" id="GO:0051539">
    <property type="term" value="F:4 iron, 4 sulfur cluster binding"/>
    <property type="evidence" value="ECO:0007669"/>
    <property type="project" value="TreeGrafter"/>
</dbReference>
<dbReference type="EMBL" id="UFSP01000003">
    <property type="protein sequence ID" value="SSZ30130.1"/>
    <property type="molecule type" value="Genomic_DNA"/>
</dbReference>
<name>A0A336N8E2_AGGAP</name>
<organism evidence="1 2">
    <name type="scientific">Aggregatibacter aphrophilus</name>
    <name type="common">Haemophilus aphrophilus</name>
    <dbReference type="NCBI Taxonomy" id="732"/>
    <lineage>
        <taxon>Bacteria</taxon>
        <taxon>Pseudomonadati</taxon>
        <taxon>Pseudomonadota</taxon>
        <taxon>Gammaproteobacteria</taxon>
        <taxon>Pasteurellales</taxon>
        <taxon>Pasteurellaceae</taxon>
        <taxon>Aggregatibacter</taxon>
    </lineage>
</organism>
<evidence type="ECO:0000313" key="2">
    <source>
        <dbReference type="Proteomes" id="UP000253728"/>
    </source>
</evidence>
<dbReference type="SUPFAM" id="SSF102114">
    <property type="entry name" value="Radical SAM enzymes"/>
    <property type="match status" value="1"/>
</dbReference>
<gene>
    <name evidence="1" type="ORF">NCTC5908_01950</name>
</gene>
<dbReference type="GO" id="GO:0005737">
    <property type="term" value="C:cytoplasm"/>
    <property type="evidence" value="ECO:0007669"/>
    <property type="project" value="TreeGrafter"/>
</dbReference>
<dbReference type="PANTHER" id="PTHR13932">
    <property type="entry name" value="COPROPORPHYRINIGEN III OXIDASE"/>
    <property type="match status" value="1"/>
</dbReference>
<dbReference type="Proteomes" id="UP000253728">
    <property type="component" value="Unassembled WGS sequence"/>
</dbReference>
<dbReference type="InterPro" id="IPR034505">
    <property type="entry name" value="Coproporphyrinogen-III_oxidase"/>
</dbReference>
<sequence>MNPLVLPPLSLYIHIPWCVQKCPYCDFNSHAQKGAIPEQDYVRHLIADLMADLAHYQESVQQRPLHSILLAAARQACFQQIPSLIYYSKSNSAFPLRPILKLPWKLIPAP</sequence>
<dbReference type="AlphaFoldDB" id="A0A336N8E2"/>
<evidence type="ECO:0000313" key="1">
    <source>
        <dbReference type="EMBL" id="SSZ30130.1"/>
    </source>
</evidence>